<accession>A0A9Q4KZG4</accession>
<dbReference type="EMBL" id="JAMQOT010000002">
    <property type="protein sequence ID" value="MDF9745086.1"/>
    <property type="molecule type" value="Genomic_DNA"/>
</dbReference>
<dbReference type="AlphaFoldDB" id="A0A9Q4KZG4"/>
<name>A0A9Q4KZG4_9EURY</name>
<keyword evidence="2" id="KW-1185">Reference proteome</keyword>
<evidence type="ECO:0000313" key="2">
    <source>
        <dbReference type="Proteomes" id="UP001154061"/>
    </source>
</evidence>
<gene>
    <name evidence="1" type="ORF">NDI89_05750</name>
</gene>
<comment type="caution">
    <text evidence="1">The sequence shown here is derived from an EMBL/GenBank/DDBJ whole genome shotgun (WGS) entry which is preliminary data.</text>
</comment>
<proteinExistence type="predicted"/>
<evidence type="ECO:0000313" key="1">
    <source>
        <dbReference type="EMBL" id="MDF9745086.1"/>
    </source>
</evidence>
<dbReference type="InterPro" id="IPR052944">
    <property type="entry name" value="Sporulation_related"/>
</dbReference>
<protein>
    <submittedName>
        <fullName evidence="1">DUF2092 domain-containing protein</fullName>
    </submittedName>
</protein>
<dbReference type="PROSITE" id="PS51257">
    <property type="entry name" value="PROKAR_LIPOPROTEIN"/>
    <property type="match status" value="1"/>
</dbReference>
<dbReference type="InterPro" id="IPR029046">
    <property type="entry name" value="LolA/LolB/LppX"/>
</dbReference>
<dbReference type="RefSeq" id="WP_277520566.1">
    <property type="nucleotide sequence ID" value="NZ_JAMQOT010000002.1"/>
</dbReference>
<dbReference type="PANTHER" id="PTHR37507">
    <property type="entry name" value="SPORULATION PROTEIN YDCC"/>
    <property type="match status" value="1"/>
</dbReference>
<dbReference type="Gene3D" id="2.50.20.10">
    <property type="entry name" value="Lipoprotein localisation LolA/LolB/LppX"/>
    <property type="match status" value="1"/>
</dbReference>
<organism evidence="1 2">
    <name type="scientific">Natrinema salsiterrestre</name>
    <dbReference type="NCBI Taxonomy" id="2950540"/>
    <lineage>
        <taxon>Archaea</taxon>
        <taxon>Methanobacteriati</taxon>
        <taxon>Methanobacteriota</taxon>
        <taxon>Stenosarchaea group</taxon>
        <taxon>Halobacteria</taxon>
        <taxon>Halobacteriales</taxon>
        <taxon>Natrialbaceae</taxon>
        <taxon>Natrinema</taxon>
    </lineage>
</organism>
<dbReference type="Proteomes" id="UP001154061">
    <property type="component" value="Unassembled WGS sequence"/>
</dbReference>
<sequence length="381" mass="42372">MKRRGMLAAGAAVALAGCVGYTDRNDEPPSSEDLVEDAIETRRHMSSLEARRVMTVETPDETVERVERVARRPPAKQRIEVLESTDPDVPAGSVTVTNRATTWEYNPSAETVDKQYHPNKVDTDSTRLVLETLLEDSRLSHDGTERIDGREAHVIETRPPVDDIGPTIDLVVGDTTYVVPLRATGDLEELDVSRTVWIDDAYGYPVKERNAISDDGETRHELTVTYENLSINEPLESGTFTYEPPSDATVVTDGPEPEGVFDSLPAAEDAVPYPLPQPDVPEPYVLDRVTVVEKAERFGTTATLWYNDPNVIAKELFVAVREVQRFRPDALEEIEFDGHTAYRRDGRIQSVFWACDDLNYEVSSLIDGEPLLEIASSIGCP</sequence>
<dbReference type="SUPFAM" id="SSF89392">
    <property type="entry name" value="Prokaryotic lipoproteins and lipoprotein localization factors"/>
    <property type="match status" value="1"/>
</dbReference>
<reference evidence="1" key="1">
    <citation type="submission" date="2022-06" db="EMBL/GenBank/DDBJ databases">
        <title>Natrinema sp. a new haloarchaeum isolate from saline soil.</title>
        <authorList>
            <person name="Strakova D."/>
            <person name="Galisteo C."/>
            <person name="Sanchez-Porro C."/>
            <person name="Ventosa A."/>
        </authorList>
    </citation>
    <scope>NUCLEOTIDE SEQUENCE</scope>
    <source>
        <strain evidence="1">S1CR25-10</strain>
    </source>
</reference>
<dbReference type="PANTHER" id="PTHR37507:SF2">
    <property type="entry name" value="SPORULATION PROTEIN YDCC"/>
    <property type="match status" value="1"/>
</dbReference>